<feature type="transmembrane region" description="Helical" evidence="13">
    <location>
        <begin position="146"/>
        <end position="169"/>
    </location>
</feature>
<evidence type="ECO:0000256" key="1">
    <source>
        <dbReference type="ARBA" id="ARBA00003019"/>
    </source>
</evidence>
<dbReference type="GO" id="GO:0006811">
    <property type="term" value="P:monoatomic ion transport"/>
    <property type="evidence" value="ECO:0007669"/>
    <property type="project" value="UniProtKB-KW"/>
</dbReference>
<dbReference type="SUPFAM" id="SSF103473">
    <property type="entry name" value="MFS general substrate transporter"/>
    <property type="match status" value="1"/>
</dbReference>
<feature type="transmembrane region" description="Helical" evidence="13">
    <location>
        <begin position="319"/>
        <end position="337"/>
    </location>
</feature>
<keyword evidence="8" id="KW-0406">Ion transport</keyword>
<feature type="region of interest" description="Disordered" evidence="12">
    <location>
        <begin position="25"/>
        <end position="46"/>
    </location>
</feature>
<evidence type="ECO:0000256" key="5">
    <source>
        <dbReference type="ARBA" id="ARBA00022475"/>
    </source>
</evidence>
<keyword evidence="4" id="KW-0813">Transport</keyword>
<proteinExistence type="predicted"/>
<evidence type="ECO:0000256" key="13">
    <source>
        <dbReference type="SAM" id="Phobius"/>
    </source>
</evidence>
<reference evidence="14" key="1">
    <citation type="submission" date="2020-01" db="EMBL/GenBank/DDBJ databases">
        <authorList>
            <consortium name="DOE Joint Genome Institute"/>
            <person name="Haridas S."/>
            <person name="Albert R."/>
            <person name="Binder M."/>
            <person name="Bloem J."/>
            <person name="Labutti K."/>
            <person name="Salamov A."/>
            <person name="Andreopoulos B."/>
            <person name="Baker S.E."/>
            <person name="Barry K."/>
            <person name="Bills G."/>
            <person name="Bluhm B.H."/>
            <person name="Cannon C."/>
            <person name="Castanera R."/>
            <person name="Culley D.E."/>
            <person name="Daum C."/>
            <person name="Ezra D."/>
            <person name="Gonzalez J.B."/>
            <person name="Henrissat B."/>
            <person name="Kuo A."/>
            <person name="Liang C."/>
            <person name="Lipzen A."/>
            <person name="Lutzoni F."/>
            <person name="Magnuson J."/>
            <person name="Mondo S."/>
            <person name="Nolan M."/>
            <person name="Ohm R."/>
            <person name="Pangilinan J."/>
            <person name="Park H.-J."/>
            <person name="Ramirez L."/>
            <person name="Alfaro M."/>
            <person name="Sun H."/>
            <person name="Tritt A."/>
            <person name="Yoshinaga Y."/>
            <person name="Zwiers L.-H."/>
            <person name="Turgeon B.G."/>
            <person name="Goodwin S.B."/>
            <person name="Spatafora J.W."/>
            <person name="Crous P.W."/>
            <person name="Grigoriev I.V."/>
        </authorList>
    </citation>
    <scope>NUCLEOTIDE SEQUENCE</scope>
    <source>
        <strain evidence="14">IPT5</strain>
    </source>
</reference>
<feature type="transmembrane region" description="Helical" evidence="13">
    <location>
        <begin position="279"/>
        <end position="299"/>
    </location>
</feature>
<dbReference type="AlphaFoldDB" id="A0A6A7B915"/>
<organism evidence="14 15">
    <name type="scientific">Plenodomus tracheiphilus IPT5</name>
    <dbReference type="NCBI Taxonomy" id="1408161"/>
    <lineage>
        <taxon>Eukaryota</taxon>
        <taxon>Fungi</taxon>
        <taxon>Dikarya</taxon>
        <taxon>Ascomycota</taxon>
        <taxon>Pezizomycotina</taxon>
        <taxon>Dothideomycetes</taxon>
        <taxon>Pleosporomycetidae</taxon>
        <taxon>Pleosporales</taxon>
        <taxon>Pleosporineae</taxon>
        <taxon>Leptosphaeriaceae</taxon>
        <taxon>Plenodomus</taxon>
    </lineage>
</organism>
<evidence type="ECO:0000256" key="11">
    <source>
        <dbReference type="ARBA" id="ARBA00032555"/>
    </source>
</evidence>
<keyword evidence="9 13" id="KW-0472">Membrane</keyword>
<feature type="transmembrane region" description="Helical" evidence="13">
    <location>
        <begin position="349"/>
        <end position="369"/>
    </location>
</feature>
<dbReference type="CDD" id="cd17487">
    <property type="entry name" value="MFS_MFSD5_like"/>
    <property type="match status" value="1"/>
</dbReference>
<gene>
    <name evidence="14" type="ORF">T440DRAFT_467938</name>
</gene>
<dbReference type="Pfam" id="PF05631">
    <property type="entry name" value="MFS_5"/>
    <property type="match status" value="1"/>
</dbReference>
<dbReference type="InterPro" id="IPR008509">
    <property type="entry name" value="MOT2/MFSD5"/>
</dbReference>
<evidence type="ECO:0000256" key="4">
    <source>
        <dbReference type="ARBA" id="ARBA00022448"/>
    </source>
</evidence>
<dbReference type="Proteomes" id="UP000799423">
    <property type="component" value="Unassembled WGS sequence"/>
</dbReference>
<evidence type="ECO:0000256" key="2">
    <source>
        <dbReference type="ARBA" id="ARBA00004651"/>
    </source>
</evidence>
<comment type="function">
    <text evidence="1">Mediates high-affinity intracellular uptake of the rare oligo-element molybdenum.</text>
</comment>
<feature type="transmembrane region" description="Helical" evidence="13">
    <location>
        <begin position="375"/>
        <end position="393"/>
    </location>
</feature>
<protein>
    <recommendedName>
        <fullName evidence="3">Molybdate-anion transporter</fullName>
    </recommendedName>
    <alternativeName>
        <fullName evidence="10">Major facilitator superfamily domain-containing protein 5</fullName>
    </alternativeName>
    <alternativeName>
        <fullName evidence="11">Molybdate transporter 2 homolog</fullName>
    </alternativeName>
</protein>
<feature type="transmembrane region" description="Helical" evidence="13">
    <location>
        <begin position="217"/>
        <end position="237"/>
    </location>
</feature>
<evidence type="ECO:0000256" key="8">
    <source>
        <dbReference type="ARBA" id="ARBA00023065"/>
    </source>
</evidence>
<feature type="transmembrane region" description="Helical" evidence="13">
    <location>
        <begin position="405"/>
        <end position="426"/>
    </location>
</feature>
<evidence type="ECO:0000256" key="12">
    <source>
        <dbReference type="SAM" id="MobiDB-lite"/>
    </source>
</evidence>
<accession>A0A6A7B915</accession>
<feature type="transmembrane region" description="Helical" evidence="13">
    <location>
        <begin position="181"/>
        <end position="205"/>
    </location>
</feature>
<evidence type="ECO:0000256" key="3">
    <source>
        <dbReference type="ARBA" id="ARBA00021242"/>
    </source>
</evidence>
<evidence type="ECO:0000313" key="14">
    <source>
        <dbReference type="EMBL" id="KAF2851207.1"/>
    </source>
</evidence>
<evidence type="ECO:0000256" key="9">
    <source>
        <dbReference type="ARBA" id="ARBA00023136"/>
    </source>
</evidence>
<sequence length="459" mass="50452">MDLYHATFACSIVLNSLVLYQSQRSSNNKTPEPVSPSKGEQKDRVEADREALSKLKRRFFPIYLLVNAADWLQGPYIYPIYKDEKGLPEQTVAFLFMIGFVSAGISASFAGTFADRYGRKTACLAFCVIYSLSCTTLFTNNINLLFLGRVLGGVSGTLLWSVFDSWLVAEFNQLMLQDAEPILSAIFSTMTTANTCVAIVAGILAEWLVRSAGTAEAPFLASIACLVVAFVAISRLWGENYGSSKHDTAEDATLLRQEEADSTPAPASPLRMILRDRNIMILALTSCFFEGSLFLFIFFKFPALKLSHKLSGSTEELPFGLIFAILMCSMMFGSMLYKRISTSATPMPAPKILTSLLALASACFFVPAYFRDERITLWCFCIFELCCGVYYPVMGSLKGKLIDDGSRASIYGILRVPLNVFVVLALSTTQEGESHRNMVFTTCGLLLSVAAGVVHTTLT</sequence>
<name>A0A6A7B915_9PLEO</name>
<feature type="transmembrane region" description="Helical" evidence="13">
    <location>
        <begin position="59"/>
        <end position="81"/>
    </location>
</feature>
<dbReference type="GO" id="GO:0005886">
    <property type="term" value="C:plasma membrane"/>
    <property type="evidence" value="ECO:0007669"/>
    <property type="project" value="UniProtKB-SubCell"/>
</dbReference>
<feature type="transmembrane region" description="Helical" evidence="13">
    <location>
        <begin position="93"/>
        <end position="114"/>
    </location>
</feature>
<evidence type="ECO:0000256" key="6">
    <source>
        <dbReference type="ARBA" id="ARBA00022692"/>
    </source>
</evidence>
<feature type="transmembrane region" description="Helical" evidence="13">
    <location>
        <begin position="438"/>
        <end position="458"/>
    </location>
</feature>
<dbReference type="PANTHER" id="PTHR23516">
    <property type="entry name" value="SAM (S-ADENOSYL METHIONINE) TRANSPORTER"/>
    <property type="match status" value="1"/>
</dbReference>
<evidence type="ECO:0000256" key="10">
    <source>
        <dbReference type="ARBA" id="ARBA00030646"/>
    </source>
</evidence>
<evidence type="ECO:0000313" key="15">
    <source>
        <dbReference type="Proteomes" id="UP000799423"/>
    </source>
</evidence>
<dbReference type="PANTHER" id="PTHR23516:SF1">
    <property type="entry name" value="MOLYBDATE-ANION TRANSPORTER"/>
    <property type="match status" value="1"/>
</dbReference>
<dbReference type="Gene3D" id="1.20.1250.20">
    <property type="entry name" value="MFS general substrate transporter like domains"/>
    <property type="match status" value="1"/>
</dbReference>
<dbReference type="OrthoDB" id="263957at2759"/>
<dbReference type="InterPro" id="IPR036259">
    <property type="entry name" value="MFS_trans_sf"/>
</dbReference>
<comment type="subcellular location">
    <subcellularLocation>
        <location evidence="2">Cell membrane</location>
        <topology evidence="2">Multi-pass membrane protein</topology>
    </subcellularLocation>
</comment>
<keyword evidence="7 13" id="KW-1133">Transmembrane helix</keyword>
<keyword evidence="5" id="KW-1003">Cell membrane</keyword>
<evidence type="ECO:0000256" key="7">
    <source>
        <dbReference type="ARBA" id="ARBA00022989"/>
    </source>
</evidence>
<dbReference type="GO" id="GO:0015098">
    <property type="term" value="F:molybdate ion transmembrane transporter activity"/>
    <property type="evidence" value="ECO:0007669"/>
    <property type="project" value="InterPro"/>
</dbReference>
<keyword evidence="15" id="KW-1185">Reference proteome</keyword>
<dbReference type="EMBL" id="MU006303">
    <property type="protein sequence ID" value="KAF2851207.1"/>
    <property type="molecule type" value="Genomic_DNA"/>
</dbReference>
<keyword evidence="6 13" id="KW-0812">Transmembrane</keyword>